<gene>
    <name evidence="2" type="ORF">RRG08_022423</name>
</gene>
<reference evidence="2" key="1">
    <citation type="journal article" date="2023" name="G3 (Bethesda)">
        <title>A reference genome for the long-term kleptoplast-retaining sea slug Elysia crispata morphotype clarki.</title>
        <authorList>
            <person name="Eastman K.E."/>
            <person name="Pendleton A.L."/>
            <person name="Shaikh M.A."/>
            <person name="Suttiyut T."/>
            <person name="Ogas R."/>
            <person name="Tomko P."/>
            <person name="Gavelis G."/>
            <person name="Widhalm J.R."/>
            <person name="Wisecaver J.H."/>
        </authorList>
    </citation>
    <scope>NUCLEOTIDE SEQUENCE</scope>
    <source>
        <strain evidence="2">ECLA1</strain>
    </source>
</reference>
<feature type="region of interest" description="Disordered" evidence="1">
    <location>
        <begin position="191"/>
        <end position="215"/>
    </location>
</feature>
<dbReference type="EMBL" id="JAWDGP010004927">
    <property type="protein sequence ID" value="KAK3761016.1"/>
    <property type="molecule type" value="Genomic_DNA"/>
</dbReference>
<proteinExistence type="predicted"/>
<name>A0AAE0Z2E0_9GAST</name>
<evidence type="ECO:0000256" key="1">
    <source>
        <dbReference type="SAM" id="MobiDB-lite"/>
    </source>
</evidence>
<organism evidence="2 3">
    <name type="scientific">Elysia crispata</name>
    <name type="common">lettuce slug</name>
    <dbReference type="NCBI Taxonomy" id="231223"/>
    <lineage>
        <taxon>Eukaryota</taxon>
        <taxon>Metazoa</taxon>
        <taxon>Spiralia</taxon>
        <taxon>Lophotrochozoa</taxon>
        <taxon>Mollusca</taxon>
        <taxon>Gastropoda</taxon>
        <taxon>Heterobranchia</taxon>
        <taxon>Euthyneura</taxon>
        <taxon>Panpulmonata</taxon>
        <taxon>Sacoglossa</taxon>
        <taxon>Placobranchoidea</taxon>
        <taxon>Plakobranchidae</taxon>
        <taxon>Elysia</taxon>
    </lineage>
</organism>
<evidence type="ECO:0000313" key="2">
    <source>
        <dbReference type="EMBL" id="KAK3761016.1"/>
    </source>
</evidence>
<comment type="caution">
    <text evidence="2">The sequence shown here is derived from an EMBL/GenBank/DDBJ whole genome shotgun (WGS) entry which is preliminary data.</text>
</comment>
<dbReference type="Proteomes" id="UP001283361">
    <property type="component" value="Unassembled WGS sequence"/>
</dbReference>
<evidence type="ECO:0000313" key="3">
    <source>
        <dbReference type="Proteomes" id="UP001283361"/>
    </source>
</evidence>
<dbReference type="AlphaFoldDB" id="A0AAE0Z2E0"/>
<accession>A0AAE0Z2E0</accession>
<keyword evidence="3" id="KW-1185">Reference proteome</keyword>
<sequence>MYQTLDVEEHLRLPHFAPDPSILFPSNYTNHFPSISIKYEVEVSSLRYHEAPFSQDNRAAVHRKSPSWTAKLESKNPGAWLIPLLRTENENLMPDNSSEESQIWISMQTGNKSCQLGSLGQQCLMDGVLHCLSVFPDYLPRSRSCLARSFKSVSIDRSNIPLEVALLAAMINDQVAHITGVKDPALSLHGHREASGQAEPRAAHQHTAELDPLID</sequence>
<protein>
    <submittedName>
        <fullName evidence="2">Uncharacterized protein</fullName>
    </submittedName>
</protein>